<evidence type="ECO:0000313" key="10">
    <source>
        <dbReference type="EMBL" id="MEW9922175.1"/>
    </source>
</evidence>
<keyword evidence="2" id="KW-0808">Transferase</keyword>
<evidence type="ECO:0000256" key="5">
    <source>
        <dbReference type="ARBA" id="ARBA00023098"/>
    </source>
</evidence>
<protein>
    <submittedName>
        <fullName evidence="10">Lysophospholipid acyltransferase family protein</fullName>
    </submittedName>
</protein>
<proteinExistence type="predicted"/>
<gene>
    <name evidence="10" type="ORF">AB2B41_21435</name>
</gene>
<evidence type="ECO:0000256" key="6">
    <source>
        <dbReference type="ARBA" id="ARBA00023136"/>
    </source>
</evidence>
<accession>A0ABV3RT52</accession>
<dbReference type="GO" id="GO:0016746">
    <property type="term" value="F:acyltransferase activity"/>
    <property type="evidence" value="ECO:0007669"/>
    <property type="project" value="UniProtKB-KW"/>
</dbReference>
<dbReference type="PANTHER" id="PTHR23063">
    <property type="entry name" value="PHOSPHOLIPID ACYLTRANSFERASE"/>
    <property type="match status" value="1"/>
</dbReference>
<evidence type="ECO:0000256" key="1">
    <source>
        <dbReference type="ARBA" id="ARBA00004370"/>
    </source>
</evidence>
<dbReference type="RefSeq" id="WP_367879871.1">
    <property type="nucleotide sequence ID" value="NZ_JBFNXX010000034.1"/>
</dbReference>
<keyword evidence="3 8" id="KW-0812">Transmembrane</keyword>
<evidence type="ECO:0000256" key="2">
    <source>
        <dbReference type="ARBA" id="ARBA00022679"/>
    </source>
</evidence>
<evidence type="ECO:0000259" key="9">
    <source>
        <dbReference type="SMART" id="SM00563"/>
    </source>
</evidence>
<dbReference type="PANTHER" id="PTHR23063:SF52">
    <property type="entry name" value="LYSOPHOSPHATIDYLCHOLINE ACYLTRANSFERASE"/>
    <property type="match status" value="1"/>
</dbReference>
<dbReference type="InterPro" id="IPR002123">
    <property type="entry name" value="Plipid/glycerol_acylTrfase"/>
</dbReference>
<evidence type="ECO:0000256" key="4">
    <source>
        <dbReference type="ARBA" id="ARBA00022989"/>
    </source>
</evidence>
<name>A0ABV3RT52_9RHOB</name>
<keyword evidence="11" id="KW-1185">Reference proteome</keyword>
<dbReference type="EMBL" id="JBFNXX010000034">
    <property type="protein sequence ID" value="MEW9922175.1"/>
    <property type="molecule type" value="Genomic_DNA"/>
</dbReference>
<evidence type="ECO:0000313" key="11">
    <source>
        <dbReference type="Proteomes" id="UP001556098"/>
    </source>
</evidence>
<keyword evidence="4 8" id="KW-1133">Transmembrane helix</keyword>
<dbReference type="Pfam" id="PF01553">
    <property type="entry name" value="Acyltransferase"/>
    <property type="match status" value="1"/>
</dbReference>
<feature type="domain" description="Phospholipid/glycerol acyltransferase" evidence="9">
    <location>
        <begin position="74"/>
        <end position="199"/>
    </location>
</feature>
<keyword evidence="6 8" id="KW-0472">Membrane</keyword>
<reference evidence="10 11" key="1">
    <citation type="submission" date="2024-07" db="EMBL/GenBank/DDBJ databases">
        <title>Marimonas sp.nov., isolated from tidal-flat sediment.</title>
        <authorList>
            <person name="Jayan J.N."/>
            <person name="Lee S.S."/>
        </authorList>
    </citation>
    <scope>NUCLEOTIDE SEQUENCE [LARGE SCALE GENOMIC DNA]</scope>
    <source>
        <strain evidence="10 11">MJW-29</strain>
    </source>
</reference>
<keyword evidence="5" id="KW-0443">Lipid metabolism</keyword>
<dbReference type="Proteomes" id="UP001556098">
    <property type="component" value="Unassembled WGS sequence"/>
</dbReference>
<dbReference type="SMART" id="SM00563">
    <property type="entry name" value="PlsC"/>
    <property type="match status" value="1"/>
</dbReference>
<evidence type="ECO:0000256" key="8">
    <source>
        <dbReference type="SAM" id="Phobius"/>
    </source>
</evidence>
<sequence length="295" mass="32782">MSRLFRSVLRHILGVLVFLPLLVGAIVVQAVLGNGVFRNQTAIPGLIYRACGWFLGVHFSLNPISAPVSEGNVTMFVANHLARYDFVGLHLFPNAVVMVNARVFEMPVWGSVIKIFASSSGFIPTRQSKDGKHMELDQLAQAAQEGRNAFVFPEGIQSDGRRVLRYSEGSAEIFYDKELLAKYPALRTAQLQPVVLRVKTIDGENVMDQPSKWEPYALTHQLSNPILALSRLLTTGSVTVDTLICPPLDPREFDTAADLINAAHELTRSIVAPDQTEALTRKQWKERLLSRDFSL</sequence>
<comment type="subcellular location">
    <subcellularLocation>
        <location evidence="1">Membrane</location>
    </subcellularLocation>
</comment>
<feature type="transmembrane region" description="Helical" evidence="8">
    <location>
        <begin position="12"/>
        <end position="32"/>
    </location>
</feature>
<keyword evidence="7 10" id="KW-0012">Acyltransferase</keyword>
<organism evidence="10 11">
    <name type="scientific">Sulfitobacter sediminis</name>
    <dbReference type="NCBI Taxonomy" id="3234186"/>
    <lineage>
        <taxon>Bacteria</taxon>
        <taxon>Pseudomonadati</taxon>
        <taxon>Pseudomonadota</taxon>
        <taxon>Alphaproteobacteria</taxon>
        <taxon>Rhodobacterales</taxon>
        <taxon>Roseobacteraceae</taxon>
        <taxon>Sulfitobacter</taxon>
    </lineage>
</organism>
<evidence type="ECO:0000256" key="3">
    <source>
        <dbReference type="ARBA" id="ARBA00022692"/>
    </source>
</evidence>
<comment type="caution">
    <text evidence="10">The sequence shown here is derived from an EMBL/GenBank/DDBJ whole genome shotgun (WGS) entry which is preliminary data.</text>
</comment>
<evidence type="ECO:0000256" key="7">
    <source>
        <dbReference type="ARBA" id="ARBA00023315"/>
    </source>
</evidence>